<evidence type="ECO:0000313" key="3">
    <source>
        <dbReference type="Proteomes" id="UP001642540"/>
    </source>
</evidence>
<keyword evidence="1" id="KW-1133">Transmembrane helix</keyword>
<feature type="transmembrane region" description="Helical" evidence="1">
    <location>
        <begin position="60"/>
        <end position="83"/>
    </location>
</feature>
<dbReference type="Proteomes" id="UP001642540">
    <property type="component" value="Unassembled WGS sequence"/>
</dbReference>
<gene>
    <name evidence="2" type="ORF">ODALV1_LOCUS6046</name>
</gene>
<evidence type="ECO:0000313" key="2">
    <source>
        <dbReference type="EMBL" id="CAL8085224.1"/>
    </source>
</evidence>
<comment type="caution">
    <text evidence="2">The sequence shown here is derived from an EMBL/GenBank/DDBJ whole genome shotgun (WGS) entry which is preliminary data.</text>
</comment>
<proteinExistence type="predicted"/>
<evidence type="ECO:0000256" key="1">
    <source>
        <dbReference type="SAM" id="Phobius"/>
    </source>
</evidence>
<reference evidence="2 3" key="1">
    <citation type="submission" date="2024-08" db="EMBL/GenBank/DDBJ databases">
        <authorList>
            <person name="Cucini C."/>
            <person name="Frati F."/>
        </authorList>
    </citation>
    <scope>NUCLEOTIDE SEQUENCE [LARGE SCALE GENOMIC DNA]</scope>
</reference>
<dbReference type="EMBL" id="CAXLJM020000019">
    <property type="protein sequence ID" value="CAL8085224.1"/>
    <property type="molecule type" value="Genomic_DNA"/>
</dbReference>
<sequence>MDHPLRSGRKLRTVEKVLVLVSFLKIIFIYTPGLMCSIYEGQKEVNSVPGRGTDVAKLGVAVFSFLISLHILAIGVILIRVIYRGNDDKSRSEVKIDKNRFEV</sequence>
<accession>A0ABP1Q0V5</accession>
<keyword evidence="1" id="KW-0472">Membrane</keyword>
<keyword evidence="3" id="KW-1185">Reference proteome</keyword>
<feature type="transmembrane region" description="Helical" evidence="1">
    <location>
        <begin position="17"/>
        <end position="40"/>
    </location>
</feature>
<name>A0ABP1Q0V5_9HEXA</name>
<keyword evidence="1" id="KW-0812">Transmembrane</keyword>
<protein>
    <submittedName>
        <fullName evidence="2">Uncharacterized protein</fullName>
    </submittedName>
</protein>
<organism evidence="2 3">
    <name type="scientific">Orchesella dallaii</name>
    <dbReference type="NCBI Taxonomy" id="48710"/>
    <lineage>
        <taxon>Eukaryota</taxon>
        <taxon>Metazoa</taxon>
        <taxon>Ecdysozoa</taxon>
        <taxon>Arthropoda</taxon>
        <taxon>Hexapoda</taxon>
        <taxon>Collembola</taxon>
        <taxon>Entomobryomorpha</taxon>
        <taxon>Entomobryoidea</taxon>
        <taxon>Orchesellidae</taxon>
        <taxon>Orchesellinae</taxon>
        <taxon>Orchesella</taxon>
    </lineage>
</organism>